<dbReference type="PANTHER" id="PTHR34301">
    <property type="entry name" value="DNA-BINDING PROTEIN-RELATED"/>
    <property type="match status" value="1"/>
</dbReference>
<dbReference type="InterPro" id="IPR027417">
    <property type="entry name" value="P-loop_NTPase"/>
</dbReference>
<dbReference type="EMBL" id="CP030840">
    <property type="protein sequence ID" value="AXC13842.1"/>
    <property type="molecule type" value="Genomic_DNA"/>
</dbReference>
<dbReference type="AlphaFoldDB" id="A0A2Z5G3X6"/>
<organism evidence="1 2">
    <name type="scientific">Acidisarcina polymorpha</name>
    <dbReference type="NCBI Taxonomy" id="2211140"/>
    <lineage>
        <taxon>Bacteria</taxon>
        <taxon>Pseudomonadati</taxon>
        <taxon>Acidobacteriota</taxon>
        <taxon>Terriglobia</taxon>
        <taxon>Terriglobales</taxon>
        <taxon>Acidobacteriaceae</taxon>
        <taxon>Acidisarcina</taxon>
    </lineage>
</organism>
<name>A0A2Z5G3X6_9BACT</name>
<proteinExistence type="predicted"/>
<evidence type="ECO:0000313" key="2">
    <source>
        <dbReference type="Proteomes" id="UP000253606"/>
    </source>
</evidence>
<evidence type="ECO:0000313" key="1">
    <source>
        <dbReference type="EMBL" id="AXC13842.1"/>
    </source>
</evidence>
<dbReference type="SUPFAM" id="SSF52540">
    <property type="entry name" value="P-loop containing nucleoside triphosphate hydrolases"/>
    <property type="match status" value="1"/>
</dbReference>
<gene>
    <name evidence="1" type="ORF">ACPOL_4570</name>
</gene>
<keyword evidence="2" id="KW-1185">Reference proteome</keyword>
<accession>A0A2Z5G3X6</accession>
<protein>
    <submittedName>
        <fullName evidence="1">Uncharacterized protein</fullName>
    </submittedName>
</protein>
<dbReference type="PANTHER" id="PTHR34301:SF8">
    <property type="entry name" value="ATPASE DOMAIN-CONTAINING PROTEIN"/>
    <property type="match status" value="1"/>
</dbReference>
<dbReference type="Gene3D" id="3.40.50.300">
    <property type="entry name" value="P-loop containing nucleotide triphosphate hydrolases"/>
    <property type="match status" value="1"/>
</dbReference>
<dbReference type="Proteomes" id="UP000253606">
    <property type="component" value="Chromosome"/>
</dbReference>
<sequence>MNNPFEFGRELGTEELVDRADEVAAVVQTIRQGSKLFLVGPRRFGKTSILKTSEDRLSTTDAVVLRFDAESYPALDTFVTSLISTAAKALKGPVERVGEQVRGFFSRLRPELSFNITQDAWSAKLGMNVASTQEAHLTLLVEALNGLEALAAAQPKGRPVGLIVDEFQKVIEMGGTQAESQIRAAIQRHKRVGYVFAGSKTRMLTAMTMDAARPFYRLGAVRFIGPVPKADFVAFLRSKFEESGYRIEDDAALQAILDLSEEVPYNVQMLAHACWDQLRTRPKQTAVLTSILVHEAMSLIVRQYDPFYTQIWSSLTAVQQKTLLAVIQEAGARLQSQKVALSVGKGASTVQRALEALTDKEILREEEHEGGVRMRFEDPFLSQWIRAFPARVTGFIVPQTR</sequence>
<dbReference type="KEGG" id="abas:ACPOL_4570"/>
<dbReference type="RefSeq" id="WP_161557475.1">
    <property type="nucleotide sequence ID" value="NZ_CP030840.1"/>
</dbReference>
<reference evidence="1 2" key="1">
    <citation type="journal article" date="2018" name="Front. Microbiol.">
        <title>Hydrolytic Capabilities as a Key to Environmental Success: Chitinolytic and Cellulolytic Acidobacteria From Acidic Sub-arctic Soils and Boreal Peatlands.</title>
        <authorList>
            <person name="Belova S.E."/>
            <person name="Ravin N.V."/>
            <person name="Pankratov T.A."/>
            <person name="Rakitin A.L."/>
            <person name="Ivanova A.A."/>
            <person name="Beletsky A.V."/>
            <person name="Mardanov A.V."/>
            <person name="Sinninghe Damste J.S."/>
            <person name="Dedysh S.N."/>
        </authorList>
    </citation>
    <scope>NUCLEOTIDE SEQUENCE [LARGE SCALE GENOMIC DNA]</scope>
    <source>
        <strain evidence="1 2">SBC82</strain>
    </source>
</reference>